<evidence type="ECO:0000313" key="2">
    <source>
        <dbReference type="EMBL" id="KAJ7193919.1"/>
    </source>
</evidence>
<dbReference type="AlphaFoldDB" id="A0AAD6USX7"/>
<comment type="caution">
    <text evidence="2">The sequence shown here is derived from an EMBL/GenBank/DDBJ whole genome shotgun (WGS) entry which is preliminary data.</text>
</comment>
<keyword evidence="1" id="KW-0732">Signal</keyword>
<feature type="signal peptide" evidence="1">
    <location>
        <begin position="1"/>
        <end position="26"/>
    </location>
</feature>
<dbReference type="Proteomes" id="UP001219525">
    <property type="component" value="Unassembled WGS sequence"/>
</dbReference>
<proteinExistence type="predicted"/>
<gene>
    <name evidence="2" type="ORF">GGX14DRAFT_476933</name>
</gene>
<accession>A0AAD6USX7</accession>
<evidence type="ECO:0000256" key="1">
    <source>
        <dbReference type="SAM" id="SignalP"/>
    </source>
</evidence>
<dbReference type="EMBL" id="JARJCW010000103">
    <property type="protein sequence ID" value="KAJ7193919.1"/>
    <property type="molecule type" value="Genomic_DNA"/>
</dbReference>
<reference evidence="2" key="1">
    <citation type="submission" date="2023-03" db="EMBL/GenBank/DDBJ databases">
        <title>Massive genome expansion in bonnet fungi (Mycena s.s.) driven by repeated elements and novel gene families across ecological guilds.</title>
        <authorList>
            <consortium name="Lawrence Berkeley National Laboratory"/>
            <person name="Harder C.B."/>
            <person name="Miyauchi S."/>
            <person name="Viragh M."/>
            <person name="Kuo A."/>
            <person name="Thoen E."/>
            <person name="Andreopoulos B."/>
            <person name="Lu D."/>
            <person name="Skrede I."/>
            <person name="Drula E."/>
            <person name="Henrissat B."/>
            <person name="Morin E."/>
            <person name="Kohler A."/>
            <person name="Barry K."/>
            <person name="LaButti K."/>
            <person name="Morin E."/>
            <person name="Salamov A."/>
            <person name="Lipzen A."/>
            <person name="Mereny Z."/>
            <person name="Hegedus B."/>
            <person name="Baldrian P."/>
            <person name="Stursova M."/>
            <person name="Weitz H."/>
            <person name="Taylor A."/>
            <person name="Grigoriev I.V."/>
            <person name="Nagy L.G."/>
            <person name="Martin F."/>
            <person name="Kauserud H."/>
        </authorList>
    </citation>
    <scope>NUCLEOTIDE SEQUENCE</scope>
    <source>
        <strain evidence="2">9144</strain>
    </source>
</reference>
<sequence length="97" mass="10129">MFNKLRLLPTVTAFLAILVLGQGAVAQLEEGQEWRVHPASSAARRVPSACESIPSLLCVVHGNDTSLISGRCMPSPCPTFSGFPGPISTPPSESAPA</sequence>
<evidence type="ECO:0000313" key="3">
    <source>
        <dbReference type="Proteomes" id="UP001219525"/>
    </source>
</evidence>
<organism evidence="2 3">
    <name type="scientific">Mycena pura</name>
    <dbReference type="NCBI Taxonomy" id="153505"/>
    <lineage>
        <taxon>Eukaryota</taxon>
        <taxon>Fungi</taxon>
        <taxon>Dikarya</taxon>
        <taxon>Basidiomycota</taxon>
        <taxon>Agaricomycotina</taxon>
        <taxon>Agaricomycetes</taxon>
        <taxon>Agaricomycetidae</taxon>
        <taxon>Agaricales</taxon>
        <taxon>Marasmiineae</taxon>
        <taxon>Mycenaceae</taxon>
        <taxon>Mycena</taxon>
    </lineage>
</organism>
<keyword evidence="3" id="KW-1185">Reference proteome</keyword>
<evidence type="ECO:0008006" key="4">
    <source>
        <dbReference type="Google" id="ProtNLM"/>
    </source>
</evidence>
<feature type="chain" id="PRO_5041898824" description="Secreted protein" evidence="1">
    <location>
        <begin position="27"/>
        <end position="97"/>
    </location>
</feature>
<protein>
    <recommendedName>
        <fullName evidence="4">Secreted protein</fullName>
    </recommendedName>
</protein>
<name>A0AAD6USX7_9AGAR</name>